<dbReference type="STRING" id="356829.BITS_1234"/>
<dbReference type="OrthoDB" id="5095936at2"/>
<gene>
    <name evidence="3" type="ORF">BITS_1234</name>
</gene>
<dbReference type="EMBL" id="JGZU01000007">
    <property type="protein sequence ID" value="KFJ06549.1"/>
    <property type="molecule type" value="Genomic_DNA"/>
</dbReference>
<name>A0A087EFJ8_9BIFI</name>
<feature type="domain" description="GPI inositol-deacylase PGAP1-like alpha/beta" evidence="2">
    <location>
        <begin position="326"/>
        <end position="389"/>
    </location>
</feature>
<sequence length="523" mass="56265">MNWEVRSTIYGGKQYTTAEQEDYDAAARLLVHAASSLSSLSNSWISAPIQCQVAQQRNALCPAHMNQALGGVAQHRILPMRIIEQQCEQHAKDCTFISQELSELADLLIRAHSLYSQAESTTQRIITESIQLIAAAFPKQTTAAAMGLLAGGALASSMQSGKFNATGALTASAGVQEGLLSALAAGVSGINPAAGLFSTDEVNHAAGRIATASSRINNHMQGDFLELKQVQPSNDVVRESHSVSDAIEELRRLAEGASYGSGPSNGLQYGTIAIQQYRLDDGTRSWLVSIPGTDGQSDSPFGWPQNVELMSSNRDQRIQADSARMVAQAMRKAGINADEPVALIGHSQGGIVAATIASDMQNEFNVQHIVTAGSPIANHPIAQQTWVTSIEMDDELVASLDGARNPSHEQWLTIRGRAHPSEISGSSIQQDGSCTPGNSNANRRYAAAEVKDAPEDKEITHWLRYHQAAYRNAQDLGSAAVATHEQHFQSILDGKLEHTTYWQGRMRDAATLAPQQRGEAILR</sequence>
<dbReference type="GO" id="GO:0016788">
    <property type="term" value="F:hydrolase activity, acting on ester bonds"/>
    <property type="evidence" value="ECO:0007669"/>
    <property type="project" value="InterPro"/>
</dbReference>
<feature type="region of interest" description="Disordered" evidence="1">
    <location>
        <begin position="420"/>
        <end position="441"/>
    </location>
</feature>
<evidence type="ECO:0000313" key="4">
    <source>
        <dbReference type="Proteomes" id="UP000029080"/>
    </source>
</evidence>
<accession>A0A087EFJ8</accession>
<dbReference type="InterPro" id="IPR012908">
    <property type="entry name" value="PGAP1-ab_dom-like"/>
</dbReference>
<protein>
    <submittedName>
        <fullName evidence="3">Esterase/lipase</fullName>
    </submittedName>
</protein>
<dbReference type="InterPro" id="IPR029058">
    <property type="entry name" value="AB_hydrolase_fold"/>
</dbReference>
<dbReference type="Proteomes" id="UP000029080">
    <property type="component" value="Unassembled WGS sequence"/>
</dbReference>
<dbReference type="Gene3D" id="3.40.50.1820">
    <property type="entry name" value="alpha/beta hydrolase"/>
    <property type="match status" value="1"/>
</dbReference>
<proteinExistence type="predicted"/>
<dbReference type="Pfam" id="PF07819">
    <property type="entry name" value="PGAP1"/>
    <property type="match status" value="1"/>
</dbReference>
<comment type="caution">
    <text evidence="3">The sequence shown here is derived from an EMBL/GenBank/DDBJ whole genome shotgun (WGS) entry which is preliminary data.</text>
</comment>
<reference evidence="3 4" key="1">
    <citation type="submission" date="2014-03" db="EMBL/GenBank/DDBJ databases">
        <title>Genomics of Bifidobacteria.</title>
        <authorList>
            <person name="Ventura M."/>
            <person name="Milani C."/>
            <person name="Lugli G.A."/>
        </authorList>
    </citation>
    <scope>NUCLEOTIDE SEQUENCE [LARGE SCALE GENOMIC DNA]</scope>
    <source>
        <strain evidence="3 4">JCM 13495</strain>
    </source>
</reference>
<organism evidence="3 4">
    <name type="scientific">Bifidobacterium tsurumiense</name>
    <dbReference type="NCBI Taxonomy" id="356829"/>
    <lineage>
        <taxon>Bacteria</taxon>
        <taxon>Bacillati</taxon>
        <taxon>Actinomycetota</taxon>
        <taxon>Actinomycetes</taxon>
        <taxon>Bifidobacteriales</taxon>
        <taxon>Bifidobacteriaceae</taxon>
        <taxon>Bifidobacterium</taxon>
    </lineage>
</organism>
<dbReference type="AlphaFoldDB" id="A0A087EFJ8"/>
<evidence type="ECO:0000313" key="3">
    <source>
        <dbReference type="EMBL" id="KFJ06549.1"/>
    </source>
</evidence>
<dbReference type="RefSeq" id="WP_026642134.1">
    <property type="nucleotide sequence ID" value="NZ_JAXEUP010000002.1"/>
</dbReference>
<keyword evidence="4" id="KW-1185">Reference proteome</keyword>
<evidence type="ECO:0000256" key="1">
    <source>
        <dbReference type="SAM" id="MobiDB-lite"/>
    </source>
</evidence>
<dbReference type="SUPFAM" id="SSF53474">
    <property type="entry name" value="alpha/beta-Hydrolases"/>
    <property type="match status" value="1"/>
</dbReference>
<evidence type="ECO:0000259" key="2">
    <source>
        <dbReference type="Pfam" id="PF07819"/>
    </source>
</evidence>
<dbReference type="eggNOG" id="COG1075">
    <property type="taxonomic scope" value="Bacteria"/>
</dbReference>
<feature type="compositionally biased region" description="Polar residues" evidence="1">
    <location>
        <begin position="423"/>
        <end position="441"/>
    </location>
</feature>